<sequence>MRLAITYDISEDKIRTRVFRILEKYGAWKQYSVFELEISRVQRVRLEDEIGAVIGEGDKVRVYQLCERCVKDIVDLGEPSPERASNVI</sequence>
<keyword evidence="1" id="KW-0255">Endonuclease</keyword>
<keyword evidence="1" id="KW-0540">Nuclease</keyword>
<evidence type="ECO:0000313" key="2">
    <source>
        <dbReference type="Proteomes" id="UP000248329"/>
    </source>
</evidence>
<dbReference type="EMBL" id="PQXF01000045">
    <property type="protein sequence ID" value="PXF57961.1"/>
    <property type="molecule type" value="Genomic_DNA"/>
</dbReference>
<gene>
    <name evidence="1" type="primary">cas2</name>
    <name evidence="1" type="ORF">C4B59_14235</name>
</gene>
<evidence type="ECO:0000313" key="1">
    <source>
        <dbReference type="EMBL" id="PXF57961.1"/>
    </source>
</evidence>
<reference evidence="1" key="1">
    <citation type="submission" date="2018-01" db="EMBL/GenBank/DDBJ databases">
        <authorList>
            <person name="Krukenberg V."/>
        </authorList>
    </citation>
    <scope>NUCLEOTIDE SEQUENCE</scope>
    <source>
        <strain evidence="1">E20ANME2</strain>
    </source>
</reference>
<proteinExistence type="predicted"/>
<name>A0AC61KZB5_9EURY</name>
<accession>A0AC61KZB5</accession>
<organism evidence="1 2">
    <name type="scientific">Candidatus Methanogaster sp</name>
    <dbReference type="NCBI Taxonomy" id="3386292"/>
    <lineage>
        <taxon>Archaea</taxon>
        <taxon>Methanobacteriati</taxon>
        <taxon>Methanobacteriota</taxon>
        <taxon>Stenosarchaea group</taxon>
        <taxon>Methanomicrobia</taxon>
        <taxon>Methanosarcinales</taxon>
        <taxon>ANME-2 cluster</taxon>
        <taxon>Candidatus Methanogasteraceae</taxon>
        <taxon>Candidatus Methanogaster</taxon>
    </lineage>
</organism>
<dbReference type="Proteomes" id="UP000248329">
    <property type="component" value="Unassembled WGS sequence"/>
</dbReference>
<comment type="caution">
    <text evidence="1">The sequence shown here is derived from an EMBL/GenBank/DDBJ whole genome shotgun (WGS) entry which is preliminary data.</text>
</comment>
<keyword evidence="1" id="KW-0378">Hydrolase</keyword>
<protein>
    <submittedName>
        <fullName evidence="1">CRISPR-associated endonuclease Cas2</fullName>
    </submittedName>
</protein>